<feature type="region of interest" description="Disordered" evidence="1">
    <location>
        <begin position="262"/>
        <end position="302"/>
    </location>
</feature>
<evidence type="ECO:0000313" key="2">
    <source>
        <dbReference type="EMBL" id="KAK1297224.1"/>
    </source>
</evidence>
<evidence type="ECO:0000256" key="1">
    <source>
        <dbReference type="SAM" id="MobiDB-lite"/>
    </source>
</evidence>
<comment type="caution">
    <text evidence="2">The sequence shown here is derived from an EMBL/GenBank/DDBJ whole genome shotgun (WGS) entry which is preliminary data.</text>
</comment>
<dbReference type="PANTHER" id="PTHR47591:SF13">
    <property type="entry name" value="OS02G0293900 PROTEIN"/>
    <property type="match status" value="1"/>
</dbReference>
<feature type="compositionally biased region" description="Low complexity" evidence="1">
    <location>
        <begin position="290"/>
        <end position="302"/>
    </location>
</feature>
<reference evidence="2" key="1">
    <citation type="journal article" date="2023" name="Nat. Commun.">
        <title>Diploid and tetraploid genomes of Acorus and the evolution of monocots.</title>
        <authorList>
            <person name="Ma L."/>
            <person name="Liu K.W."/>
            <person name="Li Z."/>
            <person name="Hsiao Y.Y."/>
            <person name="Qi Y."/>
            <person name="Fu T."/>
            <person name="Tang G.D."/>
            <person name="Zhang D."/>
            <person name="Sun W.H."/>
            <person name="Liu D.K."/>
            <person name="Li Y."/>
            <person name="Chen G.Z."/>
            <person name="Liu X.D."/>
            <person name="Liao X.Y."/>
            <person name="Jiang Y.T."/>
            <person name="Yu X."/>
            <person name="Hao Y."/>
            <person name="Huang J."/>
            <person name="Zhao X.W."/>
            <person name="Ke S."/>
            <person name="Chen Y.Y."/>
            <person name="Wu W.L."/>
            <person name="Hsu J.L."/>
            <person name="Lin Y.F."/>
            <person name="Huang M.D."/>
            <person name="Li C.Y."/>
            <person name="Huang L."/>
            <person name="Wang Z.W."/>
            <person name="Zhao X."/>
            <person name="Zhong W.Y."/>
            <person name="Peng D.H."/>
            <person name="Ahmad S."/>
            <person name="Lan S."/>
            <person name="Zhang J.S."/>
            <person name="Tsai W.C."/>
            <person name="Van de Peer Y."/>
            <person name="Liu Z.J."/>
        </authorList>
    </citation>
    <scope>NUCLEOTIDE SEQUENCE</scope>
    <source>
        <strain evidence="2">CP</strain>
    </source>
</reference>
<feature type="region of interest" description="Disordered" evidence="1">
    <location>
        <begin position="1"/>
        <end position="101"/>
    </location>
</feature>
<proteinExistence type="predicted"/>
<keyword evidence="3" id="KW-1185">Reference proteome</keyword>
<dbReference type="PANTHER" id="PTHR47591">
    <property type="entry name" value="ZINC FINGER PROTEIN ZAT2-RELATED"/>
    <property type="match status" value="1"/>
</dbReference>
<dbReference type="EMBL" id="JAUJYO010000015">
    <property type="protein sequence ID" value="KAK1297224.1"/>
    <property type="molecule type" value="Genomic_DNA"/>
</dbReference>
<evidence type="ECO:0000313" key="3">
    <source>
        <dbReference type="Proteomes" id="UP001180020"/>
    </source>
</evidence>
<feature type="compositionally biased region" description="Basic and acidic residues" evidence="1">
    <location>
        <begin position="1"/>
        <end position="25"/>
    </location>
</feature>
<reference evidence="2" key="2">
    <citation type="submission" date="2023-06" db="EMBL/GenBank/DDBJ databases">
        <authorList>
            <person name="Ma L."/>
            <person name="Liu K.-W."/>
            <person name="Li Z."/>
            <person name="Hsiao Y.-Y."/>
            <person name="Qi Y."/>
            <person name="Fu T."/>
            <person name="Tang G."/>
            <person name="Zhang D."/>
            <person name="Sun W.-H."/>
            <person name="Liu D.-K."/>
            <person name="Li Y."/>
            <person name="Chen G.-Z."/>
            <person name="Liu X.-D."/>
            <person name="Liao X.-Y."/>
            <person name="Jiang Y.-T."/>
            <person name="Yu X."/>
            <person name="Hao Y."/>
            <person name="Huang J."/>
            <person name="Zhao X.-W."/>
            <person name="Ke S."/>
            <person name="Chen Y.-Y."/>
            <person name="Wu W.-L."/>
            <person name="Hsu J.-L."/>
            <person name="Lin Y.-F."/>
            <person name="Huang M.-D."/>
            <person name="Li C.-Y."/>
            <person name="Huang L."/>
            <person name="Wang Z.-W."/>
            <person name="Zhao X."/>
            <person name="Zhong W.-Y."/>
            <person name="Peng D.-H."/>
            <person name="Ahmad S."/>
            <person name="Lan S."/>
            <person name="Zhang J.-S."/>
            <person name="Tsai W.-C."/>
            <person name="Van De Peer Y."/>
            <person name="Liu Z.-J."/>
        </authorList>
    </citation>
    <scope>NUCLEOTIDE SEQUENCE</scope>
    <source>
        <strain evidence="2">CP</strain>
        <tissue evidence="2">Leaves</tissue>
    </source>
</reference>
<gene>
    <name evidence="2" type="ORF">QJS10_CPB15g00283</name>
</gene>
<accession>A0AAV9D8I8</accession>
<dbReference type="Proteomes" id="UP001180020">
    <property type="component" value="Unassembled WGS sequence"/>
</dbReference>
<organism evidence="2 3">
    <name type="scientific">Acorus calamus</name>
    <name type="common">Sweet flag</name>
    <dbReference type="NCBI Taxonomy" id="4465"/>
    <lineage>
        <taxon>Eukaryota</taxon>
        <taxon>Viridiplantae</taxon>
        <taxon>Streptophyta</taxon>
        <taxon>Embryophyta</taxon>
        <taxon>Tracheophyta</taxon>
        <taxon>Spermatophyta</taxon>
        <taxon>Magnoliopsida</taxon>
        <taxon>Liliopsida</taxon>
        <taxon>Acoraceae</taxon>
        <taxon>Acorus</taxon>
    </lineage>
</organism>
<sequence>MDEGDGGDRRPKSNSDDKPRERDGEDMNPPPEEGAEDKSVSNEAGDSNPTEDDHSDDKGDPEMPTPLVAVFSSEAGASATPKKNKKQAQRGSTINVTTSTPKAKRGCESRLLNTGAWVFVAIVRGTGPTALFGHMRSHPEQSWRGIVPPADARRVPDNPSPDMGAPPTPTVEDEEIGICKFMLLYPDEQAVAFDEQMALEEPAMVGELAAEGREGETDALRSSTQSEEESANNRANDDTKNRCSSCQRAFPSGLVLHRCEKVSEDGSGSSATKCCDLDLNLPPPPDNDDPPANSLSDLQLEK</sequence>
<dbReference type="AlphaFoldDB" id="A0AAV9D8I8"/>
<feature type="region of interest" description="Disordered" evidence="1">
    <location>
        <begin position="211"/>
        <end position="244"/>
    </location>
</feature>
<feature type="compositionally biased region" description="Basic and acidic residues" evidence="1">
    <location>
        <begin position="51"/>
        <end position="61"/>
    </location>
</feature>
<protein>
    <submittedName>
        <fullName evidence="2">Uncharacterized protein</fullName>
    </submittedName>
</protein>
<feature type="region of interest" description="Disordered" evidence="1">
    <location>
        <begin position="151"/>
        <end position="171"/>
    </location>
</feature>
<name>A0AAV9D8I8_ACOCL</name>
<feature type="compositionally biased region" description="Polar residues" evidence="1">
    <location>
        <begin position="89"/>
        <end position="101"/>
    </location>
</feature>